<accession>A0A0K2B077</accession>
<dbReference type="GO" id="GO:0032259">
    <property type="term" value="P:methylation"/>
    <property type="evidence" value="ECO:0007669"/>
    <property type="project" value="UniProtKB-KW"/>
</dbReference>
<dbReference type="AlphaFoldDB" id="A0A0K2B077"/>
<evidence type="ECO:0000313" key="5">
    <source>
        <dbReference type="Proteomes" id="UP000061018"/>
    </source>
</evidence>
<dbReference type="PROSITE" id="PS51682">
    <property type="entry name" value="SAM_OMT_I"/>
    <property type="match status" value="1"/>
</dbReference>
<reference evidence="5" key="1">
    <citation type="journal article" date="2015" name="J. Biotechnol.">
        <title>Complete genome sequence of Streptomyces ambofaciens ATCC 23877, the spiramycin producer.</title>
        <authorList>
            <person name="Thibessard A."/>
            <person name="Haas D."/>
            <person name="Gerbaud C."/>
            <person name="Aigle B."/>
            <person name="Lautru S."/>
            <person name="Pernodet J.L."/>
            <person name="Leblond P."/>
        </authorList>
    </citation>
    <scope>NUCLEOTIDE SEQUENCE [LARGE SCALE GENOMIC DNA]</scope>
    <source>
        <strain evidence="5">ATCC 23877 / 3486 / DSM 40053 / JCM 4204 / NBRC 12836 / NRRL B-2516</strain>
    </source>
</reference>
<proteinExistence type="predicted"/>
<dbReference type="InterPro" id="IPR002935">
    <property type="entry name" value="SAM_O-MeTrfase"/>
</dbReference>
<dbReference type="Gene3D" id="3.40.50.150">
    <property type="entry name" value="Vaccinia Virus protein VP39"/>
    <property type="match status" value="1"/>
</dbReference>
<dbReference type="KEGG" id="samb:SAM23877_5634"/>
<dbReference type="SUPFAM" id="SSF53335">
    <property type="entry name" value="S-adenosyl-L-methionine-dependent methyltransferases"/>
    <property type="match status" value="1"/>
</dbReference>
<dbReference type="PANTHER" id="PTHR10509">
    <property type="entry name" value="O-METHYLTRANSFERASE-RELATED"/>
    <property type="match status" value="1"/>
</dbReference>
<keyword evidence="3" id="KW-0949">S-adenosyl-L-methionine</keyword>
<dbReference type="PANTHER" id="PTHR10509:SF14">
    <property type="entry name" value="CAFFEOYL-COA O-METHYLTRANSFERASE 3-RELATED"/>
    <property type="match status" value="1"/>
</dbReference>
<sequence>MSVADQTALSPALLEYARSVALRDDGLLRELHEVTAGLPGGRAMQIMPEEAQFLALLIRLVGARRVLEIGTFTGYSTLCMARALPADGTVVTCDISDRWPGVGAPYWRRAGVESRIDLRVGDAVRTLAELREHEGDGSFDLVFVDADKTGYPHYYEQALALVRPGGLVAVDNTLFFGRVADPAVEDADTVAVRALNELLRDDERVDIALLTVADGITLARRRE</sequence>
<evidence type="ECO:0000256" key="1">
    <source>
        <dbReference type="ARBA" id="ARBA00022603"/>
    </source>
</evidence>
<gene>
    <name evidence="4" type="primary">srm3</name>
    <name evidence="4" type="ORF">SAM23877_5634</name>
</gene>
<dbReference type="GO" id="GO:0008171">
    <property type="term" value="F:O-methyltransferase activity"/>
    <property type="evidence" value="ECO:0007669"/>
    <property type="project" value="InterPro"/>
</dbReference>
<dbReference type="STRING" id="1889.SAM40697_5128"/>
<name>A0A0K2B077_STRA7</name>
<evidence type="ECO:0000256" key="3">
    <source>
        <dbReference type="ARBA" id="ARBA00022691"/>
    </source>
</evidence>
<dbReference type="EMBL" id="CP012382">
    <property type="protein sequence ID" value="AKZ58679.1"/>
    <property type="molecule type" value="Genomic_DNA"/>
</dbReference>
<evidence type="ECO:0000313" key="4">
    <source>
        <dbReference type="EMBL" id="AKZ58679.1"/>
    </source>
</evidence>
<dbReference type="Pfam" id="PF01596">
    <property type="entry name" value="Methyltransf_3"/>
    <property type="match status" value="1"/>
</dbReference>
<protein>
    <submittedName>
        <fullName evidence="4">Putative O-methyltransferase</fullName>
    </submittedName>
</protein>
<keyword evidence="1 4" id="KW-0489">Methyltransferase</keyword>
<dbReference type="Proteomes" id="UP000061018">
    <property type="component" value="Chromosome"/>
</dbReference>
<dbReference type="InterPro" id="IPR050362">
    <property type="entry name" value="Cation-dep_OMT"/>
</dbReference>
<evidence type="ECO:0000256" key="2">
    <source>
        <dbReference type="ARBA" id="ARBA00022679"/>
    </source>
</evidence>
<organism evidence="4 5">
    <name type="scientific">Streptomyces ambofaciens (strain ATCC 23877 / 3486 / DSM 40053 / JCM 4204 / NBRC 12836 / NRRL B-2516)</name>
    <dbReference type="NCBI Taxonomy" id="278992"/>
    <lineage>
        <taxon>Bacteria</taxon>
        <taxon>Bacillati</taxon>
        <taxon>Actinomycetota</taxon>
        <taxon>Actinomycetes</taxon>
        <taxon>Kitasatosporales</taxon>
        <taxon>Streptomycetaceae</taxon>
        <taxon>Streptomyces</taxon>
    </lineage>
</organism>
<keyword evidence="2 4" id="KW-0808">Transferase</keyword>
<dbReference type="InterPro" id="IPR029063">
    <property type="entry name" value="SAM-dependent_MTases_sf"/>
</dbReference>
<dbReference type="GO" id="GO:0008757">
    <property type="term" value="F:S-adenosylmethionine-dependent methyltransferase activity"/>
    <property type="evidence" value="ECO:0007669"/>
    <property type="project" value="TreeGrafter"/>
</dbReference>
<dbReference type="CDD" id="cd02440">
    <property type="entry name" value="AdoMet_MTases"/>
    <property type="match status" value="1"/>
</dbReference>